<dbReference type="RefSeq" id="WP_015881719.1">
    <property type="nucleotide sequence ID" value="NC_012669.1"/>
</dbReference>
<dbReference type="GO" id="GO:0016757">
    <property type="term" value="F:glycosyltransferase activity"/>
    <property type="evidence" value="ECO:0007669"/>
    <property type="project" value="UniProtKB-KW"/>
</dbReference>
<dbReference type="eggNOG" id="COG1216">
    <property type="taxonomic scope" value="Bacteria"/>
</dbReference>
<keyword evidence="8" id="KW-1185">Reference proteome</keyword>
<dbReference type="Proteomes" id="UP000007962">
    <property type="component" value="Chromosome"/>
</dbReference>
<evidence type="ECO:0000256" key="2">
    <source>
        <dbReference type="ARBA" id="ARBA00006739"/>
    </source>
</evidence>
<gene>
    <name evidence="7" type="ordered locus">Bcav_1219</name>
</gene>
<name>C5C1L1_BEUC1</name>
<organism evidence="7 8">
    <name type="scientific">Beutenbergia cavernae (strain ATCC BAA-8 / DSM 12333 / CCUG 43141 / JCM 11478 / NBRC 16432 / NCIMB 13614 / HKI 0122)</name>
    <dbReference type="NCBI Taxonomy" id="471853"/>
    <lineage>
        <taxon>Bacteria</taxon>
        <taxon>Bacillati</taxon>
        <taxon>Actinomycetota</taxon>
        <taxon>Actinomycetes</taxon>
        <taxon>Micrococcales</taxon>
        <taxon>Beutenbergiaceae</taxon>
        <taxon>Beutenbergia</taxon>
    </lineage>
</organism>
<comment type="pathway">
    <text evidence="1">Cell wall biogenesis; cell wall polysaccharide biosynthesis.</text>
</comment>
<feature type="domain" description="Galactofuranosyltransferase-2 C-terminal" evidence="6">
    <location>
        <begin position="456"/>
        <end position="651"/>
    </location>
</feature>
<sequence length="678" mass="76033">MNTLQNVVLPIERDADLLALYVDAREPGPLVAVEEEIEAEDLFERLEETADREASAEESRALDGIGSRHRIDVAGGDTLSFATYFNAFPASYWRRWTAVRHVRLVLELAGAGTVHVHRSDATGESTLVASERVATSVDDGVARVSVDLDLRGFGKGGWYWFDLAAEAEGLSLHRGRWETDAAPLRTGKVCLGITTVNKADYCVASLRRLADDADMLDDVDVVYVVDQGTKKLRDEPGFDEVAARLGDQLEVIEQANLGGSGGFSRSMLETLKRPEADFVLLLDDDVVVETESVLRAVRFARHTSQPVIVGGHMFDLNHRSVLHAYSEIVDMGPFMWGSRSAREERHDFATASLRETGWLHRRQESDYNGWWMCLIPTVVLEDVGLAAPLFLKWDDSEFGLRAKHAGYPTVSMPGVALWHISWLDKDDGIEWQAYFHERNRVISALLQSEAPGGGWLLQDSQRQDVKHLVSMQYYTVALRHAALRDVLAGPDVLHDMLPGRIAEVRAMTASHPETVRHDPEDIPAPTAWTPRYRAPMEGWPRGWRLGPFTAVQVLRHGLLPAPASAAERPQVEFAPRYGTWWRVPRYDSALVPTADRTARYWYRRDRAKFRRQLLDSVRLHRRVRRDWDGLSETYRSALARITSPEAWAATFGVDAPAPLVRVSATTEAPPAVGPEDRQ</sequence>
<evidence type="ECO:0000256" key="3">
    <source>
        <dbReference type="ARBA" id="ARBA00022676"/>
    </source>
</evidence>
<proteinExistence type="inferred from homology"/>
<dbReference type="InterPro" id="IPR040492">
    <property type="entry name" value="GlfT2_N"/>
</dbReference>
<keyword evidence="4 7" id="KW-0808">Transferase</keyword>
<dbReference type="InterPro" id="IPR029044">
    <property type="entry name" value="Nucleotide-diphossugar_trans"/>
</dbReference>
<dbReference type="AlphaFoldDB" id="C5C1L1"/>
<evidence type="ECO:0000259" key="6">
    <source>
        <dbReference type="Pfam" id="PF19320"/>
    </source>
</evidence>
<dbReference type="SUPFAM" id="SSF53448">
    <property type="entry name" value="Nucleotide-diphospho-sugar transferases"/>
    <property type="match status" value="1"/>
</dbReference>
<accession>C5C1L1</accession>
<dbReference type="InterPro" id="IPR045699">
    <property type="entry name" value="GlfT2_C"/>
</dbReference>
<dbReference type="EMBL" id="CP001618">
    <property type="protein sequence ID" value="ACQ79479.1"/>
    <property type="molecule type" value="Genomic_DNA"/>
</dbReference>
<dbReference type="PANTHER" id="PTHR43179:SF12">
    <property type="entry name" value="GALACTOFURANOSYLTRANSFERASE GLFT2"/>
    <property type="match status" value="1"/>
</dbReference>
<evidence type="ECO:0000259" key="5">
    <source>
        <dbReference type="Pfam" id="PF17994"/>
    </source>
</evidence>
<dbReference type="Gene3D" id="3.90.550.60">
    <property type="match status" value="1"/>
</dbReference>
<evidence type="ECO:0000256" key="4">
    <source>
        <dbReference type="ARBA" id="ARBA00022679"/>
    </source>
</evidence>
<dbReference type="OrthoDB" id="3225550at2"/>
<feature type="domain" description="Galactofuranosyltransferase GlfT2 N-terminal" evidence="5">
    <location>
        <begin position="64"/>
        <end position="180"/>
    </location>
</feature>
<dbReference type="Pfam" id="PF19320">
    <property type="entry name" value="GlfT2_domain3"/>
    <property type="match status" value="1"/>
</dbReference>
<reference evidence="7 8" key="1">
    <citation type="journal article" date="2009" name="Stand. Genomic Sci.">
        <title>Complete genome sequence of Beutenbergia cavernae type strain (HKI 0122).</title>
        <authorList>
            <person name="Land M."/>
            <person name="Pukall R."/>
            <person name="Abt B."/>
            <person name="Goker M."/>
            <person name="Rohde M."/>
            <person name="Glavina Del Rio T."/>
            <person name="Tice H."/>
            <person name="Copeland A."/>
            <person name="Cheng J.F."/>
            <person name="Lucas S."/>
            <person name="Chen F."/>
            <person name="Nolan M."/>
            <person name="Bruce D."/>
            <person name="Goodwin L."/>
            <person name="Pitluck S."/>
            <person name="Ivanova N."/>
            <person name="Mavromatis K."/>
            <person name="Ovchinnikova G."/>
            <person name="Pati A."/>
            <person name="Chen A."/>
            <person name="Palaniappan K."/>
            <person name="Hauser L."/>
            <person name="Chang Y.J."/>
            <person name="Jefferies C.C."/>
            <person name="Saunders E."/>
            <person name="Brettin T."/>
            <person name="Detter J.C."/>
            <person name="Han C."/>
            <person name="Chain P."/>
            <person name="Bristow J."/>
            <person name="Eisen J.A."/>
            <person name="Markowitz V."/>
            <person name="Hugenholtz P."/>
            <person name="Kyrpides N.C."/>
            <person name="Klenk H.P."/>
            <person name="Lapidus A."/>
        </authorList>
    </citation>
    <scope>NUCLEOTIDE SEQUENCE [LARGE SCALE GENOMIC DNA]</scope>
    <source>
        <strain evidence="8">ATCC BAA-8 / DSM 12333 / NBRC 16432</strain>
    </source>
</reference>
<dbReference type="Pfam" id="PF13641">
    <property type="entry name" value="Glyco_tranf_2_3"/>
    <property type="match status" value="1"/>
</dbReference>
<dbReference type="PANTHER" id="PTHR43179">
    <property type="entry name" value="RHAMNOSYLTRANSFERASE WBBL"/>
    <property type="match status" value="1"/>
</dbReference>
<dbReference type="STRING" id="471853.Bcav_1219"/>
<protein>
    <submittedName>
        <fullName evidence="7">Glycosyl transferase family protein</fullName>
    </submittedName>
</protein>
<evidence type="ECO:0000313" key="8">
    <source>
        <dbReference type="Proteomes" id="UP000007962"/>
    </source>
</evidence>
<keyword evidence="3" id="KW-0328">Glycosyltransferase</keyword>
<dbReference type="KEGG" id="bcv:Bcav_1219"/>
<comment type="similarity">
    <text evidence="2">Belongs to the glycosyltransferase 2 family.</text>
</comment>
<dbReference type="Pfam" id="PF17994">
    <property type="entry name" value="Glft2_N"/>
    <property type="match status" value="1"/>
</dbReference>
<evidence type="ECO:0000256" key="1">
    <source>
        <dbReference type="ARBA" id="ARBA00004776"/>
    </source>
</evidence>
<evidence type="ECO:0000313" key="7">
    <source>
        <dbReference type="EMBL" id="ACQ79479.1"/>
    </source>
</evidence>
<dbReference type="HOGENOM" id="CLU_019973_0_0_11"/>
<dbReference type="CAZy" id="GT2">
    <property type="family name" value="Glycosyltransferase Family 2"/>
</dbReference>